<dbReference type="PANTHER" id="PTHR42109">
    <property type="entry name" value="UNPLACED GENOMIC SCAFFOLD UM_SCAF_CONTIG_1.265, WHOLE GENOME SHOTGUN SEQUENCE"/>
    <property type="match status" value="1"/>
</dbReference>
<evidence type="ECO:0000313" key="3">
    <source>
        <dbReference type="EMBL" id="KAK2612068.1"/>
    </source>
</evidence>
<dbReference type="AlphaFoldDB" id="A0AAJ0CZ88"/>
<dbReference type="Pfam" id="PF24800">
    <property type="entry name" value="DUF7702"/>
    <property type="match status" value="1"/>
</dbReference>
<dbReference type="InterPro" id="IPR056119">
    <property type="entry name" value="DUF7702"/>
</dbReference>
<dbReference type="EMBL" id="JASWJB010000021">
    <property type="protein sequence ID" value="KAK2612068.1"/>
    <property type="molecule type" value="Genomic_DNA"/>
</dbReference>
<keyword evidence="1" id="KW-0472">Membrane</keyword>
<comment type="caution">
    <text evidence="3">The sequence shown here is derived from an EMBL/GenBank/DDBJ whole genome shotgun (WGS) entry which is preliminary data.</text>
</comment>
<keyword evidence="4" id="KW-1185">Reference proteome</keyword>
<evidence type="ECO:0000256" key="1">
    <source>
        <dbReference type="SAM" id="Phobius"/>
    </source>
</evidence>
<feature type="transmembrane region" description="Helical" evidence="1">
    <location>
        <begin position="144"/>
        <end position="164"/>
    </location>
</feature>
<keyword evidence="1" id="KW-1133">Transmembrane helix</keyword>
<keyword evidence="1" id="KW-0812">Transmembrane</keyword>
<feature type="transmembrane region" description="Helical" evidence="1">
    <location>
        <begin position="176"/>
        <end position="200"/>
    </location>
</feature>
<dbReference type="PANTHER" id="PTHR42109:SF2">
    <property type="entry name" value="INTEGRAL MEMBRANE PROTEIN"/>
    <property type="match status" value="1"/>
</dbReference>
<name>A0AAJ0CZ88_9HYPO</name>
<accession>A0AAJ0CZ88</accession>
<reference evidence="3" key="1">
    <citation type="submission" date="2023-06" db="EMBL/GenBank/DDBJ databases">
        <title>Conoideocrella luteorostrata (Hypocreales: Clavicipitaceae), a potential biocontrol fungus for elongate hemlock scale in United States Christmas tree production areas.</title>
        <authorList>
            <person name="Barrett H."/>
            <person name="Lovett B."/>
            <person name="Macias A.M."/>
            <person name="Stajich J.E."/>
            <person name="Kasson M.T."/>
        </authorList>
    </citation>
    <scope>NUCLEOTIDE SEQUENCE</scope>
    <source>
        <strain evidence="3">ARSEF 14590</strain>
    </source>
</reference>
<evidence type="ECO:0000259" key="2">
    <source>
        <dbReference type="Pfam" id="PF24800"/>
    </source>
</evidence>
<protein>
    <recommendedName>
        <fullName evidence="2">DUF7702 domain-containing protein</fullName>
    </recommendedName>
</protein>
<proteinExistence type="predicted"/>
<feature type="transmembrane region" description="Helical" evidence="1">
    <location>
        <begin position="242"/>
        <end position="267"/>
    </location>
</feature>
<evidence type="ECO:0000313" key="4">
    <source>
        <dbReference type="Proteomes" id="UP001251528"/>
    </source>
</evidence>
<feature type="transmembrane region" description="Helical" evidence="1">
    <location>
        <begin position="36"/>
        <end position="57"/>
    </location>
</feature>
<organism evidence="3 4">
    <name type="scientific">Conoideocrella luteorostrata</name>
    <dbReference type="NCBI Taxonomy" id="1105319"/>
    <lineage>
        <taxon>Eukaryota</taxon>
        <taxon>Fungi</taxon>
        <taxon>Dikarya</taxon>
        <taxon>Ascomycota</taxon>
        <taxon>Pezizomycotina</taxon>
        <taxon>Sordariomycetes</taxon>
        <taxon>Hypocreomycetidae</taxon>
        <taxon>Hypocreales</taxon>
        <taxon>Clavicipitaceae</taxon>
        <taxon>Conoideocrella</taxon>
    </lineage>
</organism>
<dbReference type="Proteomes" id="UP001251528">
    <property type="component" value="Unassembled WGS sequence"/>
</dbReference>
<sequence length="288" mass="31625">MIRNFAKTLPQNYLTSHIEPRQQKFLMSQSIDTYDLISIVQIVIFAVSLGGAIILCVKHGFTKATGWRYLVVLSLARIIGSGLRLGTISEPDNYALYSGWQTTNGLGLGPLILILFGLLNRLFLSMSNCGQIILKPLHQQLIEILMLLAIVLVIVGGIKSSITVESGQLKVHYSALSHVGIIIMVAVFIMFCLEVAYATVSRSYIPKGENRILLAVVFCIPFVILRLVYSCLIILVGSTSTVGLYLSLSVITEIVVALACEIVGFTLNKALITINSHRQDFGMRRSGH</sequence>
<feature type="transmembrane region" description="Helical" evidence="1">
    <location>
        <begin position="69"/>
        <end position="86"/>
    </location>
</feature>
<gene>
    <name evidence="3" type="ORF">QQS21_001917</name>
</gene>
<feature type="transmembrane region" description="Helical" evidence="1">
    <location>
        <begin position="212"/>
        <end position="236"/>
    </location>
</feature>
<feature type="domain" description="DUF7702" evidence="2">
    <location>
        <begin position="31"/>
        <end position="269"/>
    </location>
</feature>
<feature type="transmembrane region" description="Helical" evidence="1">
    <location>
        <begin position="106"/>
        <end position="124"/>
    </location>
</feature>